<feature type="region of interest" description="Disordered" evidence="1">
    <location>
        <begin position="67"/>
        <end position="88"/>
    </location>
</feature>
<proteinExistence type="predicted"/>
<dbReference type="GO" id="GO:0003877">
    <property type="term" value="F:ATP:ADP adenylyltransferase activity"/>
    <property type="evidence" value="ECO:0007669"/>
    <property type="project" value="InterPro"/>
</dbReference>
<evidence type="ECO:0000313" key="5">
    <source>
        <dbReference type="Proteomes" id="UP000308133"/>
    </source>
</evidence>
<organism evidence="4 5">
    <name type="scientific">Elsinoe australis</name>
    <dbReference type="NCBI Taxonomy" id="40998"/>
    <lineage>
        <taxon>Eukaryota</taxon>
        <taxon>Fungi</taxon>
        <taxon>Dikarya</taxon>
        <taxon>Ascomycota</taxon>
        <taxon>Pezizomycotina</taxon>
        <taxon>Dothideomycetes</taxon>
        <taxon>Dothideomycetidae</taxon>
        <taxon>Myriangiales</taxon>
        <taxon>Elsinoaceae</taxon>
        <taxon>Elsinoe</taxon>
    </lineage>
</organism>
<dbReference type="Gene3D" id="3.30.428.70">
    <property type="match status" value="1"/>
</dbReference>
<dbReference type="InterPro" id="IPR009163">
    <property type="entry name" value="Ap4A_phos1/2"/>
</dbReference>
<sequence>MRPLQQVNLPANQSSSPLNLPDDLEETALARFDDLVSKGEVLWKPSEAEVYDDHGFQFEFRQTTSFNKKPSTAANDPGRTKAGGPFMNPRPSITLLPHLGPRHRLLFNEFCVWRPMLLLTTTSYETQTSPLNIHDLRASLALLRTFHSPYMMIYNCGINGGSSQGHKHMQLHPQPQKIRLFMAAVTSSETIADRIEGVPYQHFVLRIPEGAEAEDVLRLHDRLLERTREALEKVGVGDGYNVVMTGEFIGLIPRRTAKTADASDVFGINAAGMMGLVTVRNERERERWAELGYGKYLARLGLPVDDRV</sequence>
<feature type="domain" description="Ap4A phosphorylase 1/2 N-terminal" evidence="3">
    <location>
        <begin position="23"/>
        <end position="176"/>
    </location>
</feature>
<dbReference type="GO" id="GO:0005524">
    <property type="term" value="F:ATP binding"/>
    <property type="evidence" value="ECO:0007669"/>
    <property type="project" value="InterPro"/>
</dbReference>
<evidence type="ECO:0000259" key="2">
    <source>
        <dbReference type="Pfam" id="PF09830"/>
    </source>
</evidence>
<comment type="caution">
    <text evidence="4">The sequence shown here is derived from an EMBL/GenBank/DDBJ whole genome shotgun (WGS) entry which is preliminary data.</text>
</comment>
<dbReference type="Proteomes" id="UP000308133">
    <property type="component" value="Unassembled WGS sequence"/>
</dbReference>
<dbReference type="PANTHER" id="PTHR38420:SF1">
    <property type="entry name" value="PUTATIVE (AFU_ORTHOLOGUE AFUA_5G14690)-RELATED"/>
    <property type="match status" value="1"/>
</dbReference>
<dbReference type="EMBL" id="PTQR01000011">
    <property type="protein sequence ID" value="TKX26836.1"/>
    <property type="molecule type" value="Genomic_DNA"/>
</dbReference>
<evidence type="ECO:0000313" key="4">
    <source>
        <dbReference type="EMBL" id="TKX26836.1"/>
    </source>
</evidence>
<protein>
    <submittedName>
        <fullName evidence="4">ATP adenylyltransferase-like protein 1</fullName>
    </submittedName>
</protein>
<dbReference type="InterPro" id="IPR045759">
    <property type="entry name" value="Ap4A_phos1/2_N"/>
</dbReference>
<dbReference type="GO" id="GO:0009117">
    <property type="term" value="P:nucleotide metabolic process"/>
    <property type="evidence" value="ECO:0007669"/>
    <property type="project" value="InterPro"/>
</dbReference>
<keyword evidence="4" id="KW-0548">Nucleotidyltransferase</keyword>
<dbReference type="SUPFAM" id="SSF54197">
    <property type="entry name" value="HIT-like"/>
    <property type="match status" value="1"/>
</dbReference>
<feature type="region of interest" description="Disordered" evidence="1">
    <location>
        <begin position="1"/>
        <end position="21"/>
    </location>
</feature>
<dbReference type="PANTHER" id="PTHR38420">
    <property type="entry name" value="AP-4-A PHOSPHORYLASE II"/>
    <property type="match status" value="1"/>
</dbReference>
<gene>
    <name evidence="4" type="ORF">C1H76_0991</name>
</gene>
<dbReference type="InterPro" id="IPR019200">
    <property type="entry name" value="ATP_adenylylTrfase_C"/>
</dbReference>
<dbReference type="AlphaFoldDB" id="A0A4U7BD00"/>
<name>A0A4U7BD00_9PEZI</name>
<evidence type="ECO:0000256" key="1">
    <source>
        <dbReference type="SAM" id="MobiDB-lite"/>
    </source>
</evidence>
<dbReference type="InterPro" id="IPR036265">
    <property type="entry name" value="HIT-like_sf"/>
</dbReference>
<feature type="domain" description="ATP adenylyltransferase C-terminal" evidence="2">
    <location>
        <begin position="197"/>
        <end position="303"/>
    </location>
</feature>
<dbReference type="Pfam" id="PF19327">
    <property type="entry name" value="Ap4A_phos_N"/>
    <property type="match status" value="1"/>
</dbReference>
<dbReference type="Pfam" id="PF09830">
    <property type="entry name" value="ATP_transf"/>
    <property type="match status" value="1"/>
</dbReference>
<reference evidence="4 5" key="1">
    <citation type="submission" date="2018-02" db="EMBL/GenBank/DDBJ databases">
        <title>Draft genome sequences of Elsinoe sp., causing black scab on jojoba.</title>
        <authorList>
            <person name="Stodart B."/>
            <person name="Jeffress S."/>
            <person name="Ash G."/>
            <person name="Arun Chinnappa K."/>
        </authorList>
    </citation>
    <scope>NUCLEOTIDE SEQUENCE [LARGE SCALE GENOMIC DNA]</scope>
    <source>
        <strain evidence="4 5">Hillstone_2</strain>
    </source>
</reference>
<keyword evidence="4" id="KW-0808">Transferase</keyword>
<accession>A0A4U7BD00</accession>
<feature type="compositionally biased region" description="Polar residues" evidence="1">
    <location>
        <begin position="1"/>
        <end position="18"/>
    </location>
</feature>
<evidence type="ECO:0000259" key="3">
    <source>
        <dbReference type="Pfam" id="PF19327"/>
    </source>
</evidence>
<dbReference type="InterPro" id="IPR043171">
    <property type="entry name" value="Ap4A_phos1/2-like"/>
</dbReference>